<name>A0A0P0WIR3_ORYSJ</name>
<reference evidence="1 2" key="3">
    <citation type="journal article" date="2013" name="Rice">
        <title>Improvement of the Oryza sativa Nipponbare reference genome using next generation sequence and optical map data.</title>
        <authorList>
            <person name="Kawahara Y."/>
            <person name="de la Bastide M."/>
            <person name="Hamilton J.P."/>
            <person name="Kanamori H."/>
            <person name="McCombie W.R."/>
            <person name="Ouyang S."/>
            <person name="Schwartz D.C."/>
            <person name="Tanaka T."/>
            <person name="Wu J."/>
            <person name="Zhou S."/>
            <person name="Childs K.L."/>
            <person name="Davidson R.M."/>
            <person name="Lin H."/>
            <person name="Quesada-Ocampo L."/>
            <person name="Vaillancourt B."/>
            <person name="Sakai H."/>
            <person name="Lee S.S."/>
            <person name="Kim J."/>
            <person name="Numa H."/>
            <person name="Itoh T."/>
            <person name="Buell C.R."/>
            <person name="Matsumoto T."/>
        </authorList>
    </citation>
    <scope>NUCLEOTIDE SEQUENCE [LARGE SCALE GENOMIC DNA]</scope>
    <source>
        <strain evidence="2">cv. Nipponbare</strain>
    </source>
</reference>
<organism evidence="1 2">
    <name type="scientific">Oryza sativa subsp. japonica</name>
    <name type="common">Rice</name>
    <dbReference type="NCBI Taxonomy" id="39947"/>
    <lineage>
        <taxon>Eukaryota</taxon>
        <taxon>Viridiplantae</taxon>
        <taxon>Streptophyta</taxon>
        <taxon>Embryophyta</taxon>
        <taxon>Tracheophyta</taxon>
        <taxon>Spermatophyta</taxon>
        <taxon>Magnoliopsida</taxon>
        <taxon>Liliopsida</taxon>
        <taxon>Poales</taxon>
        <taxon>Poaceae</taxon>
        <taxon>BOP clade</taxon>
        <taxon>Oryzoideae</taxon>
        <taxon>Oryzeae</taxon>
        <taxon>Oryzinae</taxon>
        <taxon>Oryza</taxon>
        <taxon>Oryza sativa</taxon>
    </lineage>
</organism>
<accession>A0A0P0WIR3</accession>
<protein>
    <submittedName>
        <fullName evidence="1">Os05g0170425 protein</fullName>
    </submittedName>
</protein>
<evidence type="ECO:0000313" key="1">
    <source>
        <dbReference type="EMBL" id="BAS92482.1"/>
    </source>
</evidence>
<dbReference type="AlphaFoldDB" id="A0A0P0WIR3"/>
<dbReference type="EMBL" id="AP014961">
    <property type="protein sequence ID" value="BAS92482.1"/>
    <property type="molecule type" value="Genomic_DNA"/>
</dbReference>
<reference evidence="1 2" key="2">
    <citation type="journal article" date="2013" name="Plant Cell Physiol.">
        <title>Rice Annotation Project Database (RAP-DB): an integrative and interactive database for rice genomics.</title>
        <authorList>
            <person name="Sakai H."/>
            <person name="Lee S.S."/>
            <person name="Tanaka T."/>
            <person name="Numa H."/>
            <person name="Kim J."/>
            <person name="Kawahara Y."/>
            <person name="Wakimoto H."/>
            <person name="Yang C.C."/>
            <person name="Iwamoto M."/>
            <person name="Abe T."/>
            <person name="Yamada Y."/>
            <person name="Muto A."/>
            <person name="Inokuchi H."/>
            <person name="Ikemura T."/>
            <person name="Matsumoto T."/>
            <person name="Sasaki T."/>
            <person name="Itoh T."/>
        </authorList>
    </citation>
    <scope>NUCLEOTIDE SEQUENCE [LARGE SCALE GENOMIC DNA]</scope>
    <source>
        <strain evidence="2">cv. Nipponbare</strain>
    </source>
</reference>
<keyword evidence="2" id="KW-1185">Reference proteome</keyword>
<gene>
    <name evidence="1" type="ordered locus">Os05g0170425</name>
    <name evidence="1" type="ORF">OSNPB_050170425</name>
</gene>
<dbReference type="InParanoid" id="A0A0P0WIR3"/>
<dbReference type="Proteomes" id="UP000059680">
    <property type="component" value="Chromosome 5"/>
</dbReference>
<sequence length="74" mass="8098">MASWRSYTTTVSPSAMQRWEVGLDDGSSGVRFVCVLPSNPPFNSEIRPRCFGLAVSVWEKYPTATMRSTPGSGP</sequence>
<dbReference type="PaxDb" id="39947-A0A0P0WIR3"/>
<evidence type="ECO:0000313" key="2">
    <source>
        <dbReference type="Proteomes" id="UP000059680"/>
    </source>
</evidence>
<proteinExistence type="predicted"/>
<reference evidence="2" key="1">
    <citation type="journal article" date="2005" name="Nature">
        <title>The map-based sequence of the rice genome.</title>
        <authorList>
            <consortium name="International rice genome sequencing project (IRGSP)"/>
            <person name="Matsumoto T."/>
            <person name="Wu J."/>
            <person name="Kanamori H."/>
            <person name="Katayose Y."/>
            <person name="Fujisawa M."/>
            <person name="Namiki N."/>
            <person name="Mizuno H."/>
            <person name="Yamamoto K."/>
            <person name="Antonio B.A."/>
            <person name="Baba T."/>
            <person name="Sakata K."/>
            <person name="Nagamura Y."/>
            <person name="Aoki H."/>
            <person name="Arikawa K."/>
            <person name="Arita K."/>
            <person name="Bito T."/>
            <person name="Chiden Y."/>
            <person name="Fujitsuka N."/>
            <person name="Fukunaka R."/>
            <person name="Hamada M."/>
            <person name="Harada C."/>
            <person name="Hayashi A."/>
            <person name="Hijishita S."/>
            <person name="Honda M."/>
            <person name="Hosokawa S."/>
            <person name="Ichikawa Y."/>
            <person name="Idonuma A."/>
            <person name="Iijima M."/>
            <person name="Ikeda M."/>
            <person name="Ikeno M."/>
            <person name="Ito K."/>
            <person name="Ito S."/>
            <person name="Ito T."/>
            <person name="Ito Y."/>
            <person name="Ito Y."/>
            <person name="Iwabuchi A."/>
            <person name="Kamiya K."/>
            <person name="Karasawa W."/>
            <person name="Kurita K."/>
            <person name="Katagiri S."/>
            <person name="Kikuta A."/>
            <person name="Kobayashi H."/>
            <person name="Kobayashi N."/>
            <person name="Machita K."/>
            <person name="Maehara T."/>
            <person name="Masukawa M."/>
            <person name="Mizubayashi T."/>
            <person name="Mukai Y."/>
            <person name="Nagasaki H."/>
            <person name="Nagata Y."/>
            <person name="Naito S."/>
            <person name="Nakashima M."/>
            <person name="Nakama Y."/>
            <person name="Nakamichi Y."/>
            <person name="Nakamura M."/>
            <person name="Meguro A."/>
            <person name="Negishi M."/>
            <person name="Ohta I."/>
            <person name="Ohta T."/>
            <person name="Okamoto M."/>
            <person name="Ono N."/>
            <person name="Saji S."/>
            <person name="Sakaguchi M."/>
            <person name="Sakai K."/>
            <person name="Shibata M."/>
            <person name="Shimokawa T."/>
            <person name="Song J."/>
            <person name="Takazaki Y."/>
            <person name="Terasawa K."/>
            <person name="Tsugane M."/>
            <person name="Tsuji K."/>
            <person name="Ueda S."/>
            <person name="Waki K."/>
            <person name="Yamagata H."/>
            <person name="Yamamoto M."/>
            <person name="Yamamoto S."/>
            <person name="Yamane H."/>
            <person name="Yoshiki S."/>
            <person name="Yoshihara R."/>
            <person name="Yukawa K."/>
            <person name="Zhong H."/>
            <person name="Yano M."/>
            <person name="Yuan Q."/>
            <person name="Ouyang S."/>
            <person name="Liu J."/>
            <person name="Jones K.M."/>
            <person name="Gansberger K."/>
            <person name="Moffat K."/>
            <person name="Hill J."/>
            <person name="Bera J."/>
            <person name="Fadrosh D."/>
            <person name="Jin S."/>
            <person name="Johri S."/>
            <person name="Kim M."/>
            <person name="Overton L."/>
            <person name="Reardon M."/>
            <person name="Tsitrin T."/>
            <person name="Vuong H."/>
            <person name="Weaver B."/>
            <person name="Ciecko A."/>
            <person name="Tallon L."/>
            <person name="Jackson J."/>
            <person name="Pai G."/>
            <person name="Aken S.V."/>
            <person name="Utterback T."/>
            <person name="Reidmuller S."/>
            <person name="Feldblyum T."/>
            <person name="Hsiao J."/>
            <person name="Zismann V."/>
            <person name="Iobst S."/>
            <person name="de Vazeille A.R."/>
            <person name="Buell C.R."/>
            <person name="Ying K."/>
            <person name="Li Y."/>
            <person name="Lu T."/>
            <person name="Huang Y."/>
            <person name="Zhao Q."/>
            <person name="Feng Q."/>
            <person name="Zhang L."/>
            <person name="Zhu J."/>
            <person name="Weng Q."/>
            <person name="Mu J."/>
            <person name="Lu Y."/>
            <person name="Fan D."/>
            <person name="Liu Y."/>
            <person name="Guan J."/>
            <person name="Zhang Y."/>
            <person name="Yu S."/>
            <person name="Liu X."/>
            <person name="Zhang Y."/>
            <person name="Hong G."/>
            <person name="Han B."/>
            <person name="Choisne N."/>
            <person name="Demange N."/>
            <person name="Orjeda G."/>
            <person name="Samain S."/>
            <person name="Cattolico L."/>
            <person name="Pelletier E."/>
            <person name="Couloux A."/>
            <person name="Segurens B."/>
            <person name="Wincker P."/>
            <person name="D'Hont A."/>
            <person name="Scarpelli C."/>
            <person name="Weissenbach J."/>
            <person name="Salanoubat M."/>
            <person name="Quetier F."/>
            <person name="Yu Y."/>
            <person name="Kim H.R."/>
            <person name="Rambo T."/>
            <person name="Currie J."/>
            <person name="Collura K."/>
            <person name="Luo M."/>
            <person name="Yang T."/>
            <person name="Ammiraju J.S.S."/>
            <person name="Engler F."/>
            <person name="Soderlund C."/>
            <person name="Wing R.A."/>
            <person name="Palmer L.E."/>
            <person name="de la Bastide M."/>
            <person name="Spiegel L."/>
            <person name="Nascimento L."/>
            <person name="Zutavern T."/>
            <person name="O'Shaughnessy A."/>
            <person name="Dike S."/>
            <person name="Dedhia N."/>
            <person name="Preston R."/>
            <person name="Balija V."/>
            <person name="McCombie W.R."/>
            <person name="Chow T."/>
            <person name="Chen H."/>
            <person name="Chung M."/>
            <person name="Chen C."/>
            <person name="Shaw J."/>
            <person name="Wu H."/>
            <person name="Hsiao K."/>
            <person name="Chao Y."/>
            <person name="Chu M."/>
            <person name="Cheng C."/>
            <person name="Hour A."/>
            <person name="Lee P."/>
            <person name="Lin S."/>
            <person name="Lin Y."/>
            <person name="Liou J."/>
            <person name="Liu S."/>
            <person name="Hsing Y."/>
            <person name="Raghuvanshi S."/>
            <person name="Mohanty A."/>
            <person name="Bharti A.K."/>
            <person name="Gaur A."/>
            <person name="Gupta V."/>
            <person name="Kumar D."/>
            <person name="Ravi V."/>
            <person name="Vij S."/>
            <person name="Kapur A."/>
            <person name="Khurana P."/>
            <person name="Khurana P."/>
            <person name="Khurana J.P."/>
            <person name="Tyagi A.K."/>
            <person name="Gaikwad K."/>
            <person name="Singh A."/>
            <person name="Dalal V."/>
            <person name="Srivastava S."/>
            <person name="Dixit A."/>
            <person name="Pal A.K."/>
            <person name="Ghazi I.A."/>
            <person name="Yadav M."/>
            <person name="Pandit A."/>
            <person name="Bhargava A."/>
            <person name="Sureshbabu K."/>
            <person name="Batra K."/>
            <person name="Sharma T.R."/>
            <person name="Mohapatra T."/>
            <person name="Singh N.K."/>
            <person name="Messing J."/>
            <person name="Nelson A.B."/>
            <person name="Fuks G."/>
            <person name="Kavchok S."/>
            <person name="Keizer G."/>
            <person name="Linton E."/>
            <person name="Llaca V."/>
            <person name="Song R."/>
            <person name="Tanyolac B."/>
            <person name="Young S."/>
            <person name="Ho-Il K."/>
            <person name="Hahn J.H."/>
            <person name="Sangsakoo G."/>
            <person name="Vanavichit A."/>
            <person name="de Mattos Luiz.A.T."/>
            <person name="Zimmer P.D."/>
            <person name="Malone G."/>
            <person name="Dellagostin O."/>
            <person name="de Oliveira A.C."/>
            <person name="Bevan M."/>
            <person name="Bancroft I."/>
            <person name="Minx P."/>
            <person name="Cordum H."/>
            <person name="Wilson R."/>
            <person name="Cheng Z."/>
            <person name="Jin W."/>
            <person name="Jiang J."/>
            <person name="Leong S.A."/>
            <person name="Iwama H."/>
            <person name="Gojobori T."/>
            <person name="Itoh T."/>
            <person name="Niimura Y."/>
            <person name="Fujii Y."/>
            <person name="Habara T."/>
            <person name="Sakai H."/>
            <person name="Sato Y."/>
            <person name="Wilson G."/>
            <person name="Kumar K."/>
            <person name="McCouch S."/>
            <person name="Juretic N."/>
            <person name="Hoen D."/>
            <person name="Wright S."/>
            <person name="Bruskiewich R."/>
            <person name="Bureau T."/>
            <person name="Miyao A."/>
            <person name="Hirochika H."/>
            <person name="Nishikawa T."/>
            <person name="Kadowaki K."/>
            <person name="Sugiura M."/>
            <person name="Burr B."/>
            <person name="Sasaki T."/>
        </authorList>
    </citation>
    <scope>NUCLEOTIDE SEQUENCE [LARGE SCALE GENOMIC DNA]</scope>
    <source>
        <strain evidence="2">cv. Nipponbare</strain>
    </source>
</reference>